<dbReference type="AlphaFoldDB" id="A0A4R1J8B3"/>
<proteinExistence type="predicted"/>
<name>A0A4R1J8B3_9GAMM</name>
<dbReference type="Gene3D" id="3.40.50.850">
    <property type="entry name" value="Isochorismatase-like"/>
    <property type="match status" value="1"/>
</dbReference>
<dbReference type="NCBIfam" id="NF008517">
    <property type="entry name" value="PRK11440.1"/>
    <property type="match status" value="1"/>
</dbReference>
<reference evidence="3 4" key="1">
    <citation type="submission" date="2019-03" db="EMBL/GenBank/DDBJ databases">
        <title>Genomic Encyclopedia of Type Strains, Phase IV (KMG-IV): sequencing the most valuable type-strain genomes for metagenomic binning, comparative biology and taxonomic classification.</title>
        <authorList>
            <person name="Goeker M."/>
        </authorList>
    </citation>
    <scope>NUCLEOTIDE SEQUENCE [LARGE SCALE GENOMIC DNA]</scope>
    <source>
        <strain evidence="3 4">DSM 18577</strain>
    </source>
</reference>
<evidence type="ECO:0000256" key="1">
    <source>
        <dbReference type="ARBA" id="ARBA00022801"/>
    </source>
</evidence>
<dbReference type="SUPFAM" id="SSF52499">
    <property type="entry name" value="Isochorismatase-like hydrolases"/>
    <property type="match status" value="1"/>
</dbReference>
<evidence type="ECO:0000313" key="4">
    <source>
        <dbReference type="Proteomes" id="UP000295565"/>
    </source>
</evidence>
<evidence type="ECO:0000313" key="3">
    <source>
        <dbReference type="EMBL" id="TCK46700.1"/>
    </source>
</evidence>
<sequence>MLTLNPKQTALVLIDLQKGILAKQTAPYSSDAVLQKGKDLAEKFRNAGAPVVLVHVGWNAQFSDAPQGNADQAAAHPDGGLPEGWMDFADGLQQEGDLVVLKHQWGAFTGTGLDLQLRRRGIDTIVIGGVATNIGVESTVRHGWELNYNMVVVEDACATFAADQHKMSMDVIFPRIANVVTSHDLAL</sequence>
<dbReference type="Proteomes" id="UP000295565">
    <property type="component" value="Unassembled WGS sequence"/>
</dbReference>
<comment type="caution">
    <text evidence="3">The sequence shown here is derived from an EMBL/GenBank/DDBJ whole genome shotgun (WGS) entry which is preliminary data.</text>
</comment>
<dbReference type="InterPro" id="IPR000868">
    <property type="entry name" value="Isochorismatase-like_dom"/>
</dbReference>
<dbReference type="InterPro" id="IPR036380">
    <property type="entry name" value="Isochorismatase-like_sf"/>
</dbReference>
<dbReference type="RefSeq" id="WP_131914032.1">
    <property type="nucleotide sequence ID" value="NZ_OU594967.1"/>
</dbReference>
<keyword evidence="4" id="KW-1185">Reference proteome</keyword>
<dbReference type="PANTHER" id="PTHR43540:SF7">
    <property type="entry name" value="ISOCHORISMATASE FAMILY PROTEIN YECD"/>
    <property type="match status" value="1"/>
</dbReference>
<dbReference type="OrthoDB" id="9791276at2"/>
<gene>
    <name evidence="3" type="ORF">EV690_3286</name>
</gene>
<evidence type="ECO:0000259" key="2">
    <source>
        <dbReference type="Pfam" id="PF00857"/>
    </source>
</evidence>
<dbReference type="Pfam" id="PF00857">
    <property type="entry name" value="Isochorismatase"/>
    <property type="match status" value="1"/>
</dbReference>
<dbReference type="CDD" id="cd00431">
    <property type="entry name" value="cysteine_hydrolases"/>
    <property type="match status" value="1"/>
</dbReference>
<dbReference type="InterPro" id="IPR050272">
    <property type="entry name" value="Isochorismatase-like_hydrls"/>
</dbReference>
<accession>A0A4R1J8B3</accession>
<dbReference type="PANTHER" id="PTHR43540">
    <property type="entry name" value="PEROXYUREIDOACRYLATE/UREIDOACRYLATE AMIDOHYDROLASE-RELATED"/>
    <property type="match status" value="1"/>
</dbReference>
<protein>
    <submittedName>
        <fullName evidence="3">Nicotinamidase-related amidase</fullName>
    </submittedName>
</protein>
<dbReference type="EMBL" id="SMGD01000017">
    <property type="protein sequence ID" value="TCK46700.1"/>
    <property type="molecule type" value="Genomic_DNA"/>
</dbReference>
<organism evidence="3 4">
    <name type="scientific">Celerinatantimonas diazotrophica</name>
    <dbReference type="NCBI Taxonomy" id="412034"/>
    <lineage>
        <taxon>Bacteria</taxon>
        <taxon>Pseudomonadati</taxon>
        <taxon>Pseudomonadota</taxon>
        <taxon>Gammaproteobacteria</taxon>
        <taxon>Celerinatantimonadaceae</taxon>
        <taxon>Celerinatantimonas</taxon>
    </lineage>
</organism>
<dbReference type="GO" id="GO:0016787">
    <property type="term" value="F:hydrolase activity"/>
    <property type="evidence" value="ECO:0007669"/>
    <property type="project" value="UniProtKB-KW"/>
</dbReference>
<feature type="domain" description="Isochorismatase-like" evidence="2">
    <location>
        <begin position="9"/>
        <end position="183"/>
    </location>
</feature>
<keyword evidence="1" id="KW-0378">Hydrolase</keyword>